<dbReference type="Ensembl" id="ENSPTXT00000025700.1">
    <property type="protein sequence ID" value="ENSPTXP00000024932.1"/>
    <property type="gene ID" value="ENSPTXG00000017373.1"/>
</dbReference>
<dbReference type="PROSITE" id="PS50835">
    <property type="entry name" value="IG_LIKE"/>
    <property type="match status" value="1"/>
</dbReference>
<evidence type="ECO:0000259" key="1">
    <source>
        <dbReference type="PROSITE" id="PS50835"/>
    </source>
</evidence>
<dbReference type="AlphaFoldDB" id="A0A670ZQ94"/>
<dbReference type="OMA" id="YRWENSG"/>
<dbReference type="GeneTree" id="ENSGT00940000154179"/>
<dbReference type="Proteomes" id="UP000472273">
    <property type="component" value="Unplaced"/>
</dbReference>
<dbReference type="SMART" id="SM00409">
    <property type="entry name" value="IG"/>
    <property type="match status" value="1"/>
</dbReference>
<proteinExistence type="predicted"/>
<sequence>VLCLNQKPLVAPGETVVLSCSYSAGTITDNNSPLWIQQKSEDVPRLLMYATGARASGTPARFSGSKSANTMSLIITESQLEDDATYYCVVWSGSGFHPEMKDSLMCILYRWENSGVVGWPKGGGLDSQLEGWEFHLR</sequence>
<dbReference type="InterPro" id="IPR036179">
    <property type="entry name" value="Ig-like_dom_sf"/>
</dbReference>
<feature type="domain" description="Ig-like" evidence="1">
    <location>
        <begin position="1"/>
        <end position="90"/>
    </location>
</feature>
<dbReference type="InterPro" id="IPR003599">
    <property type="entry name" value="Ig_sub"/>
</dbReference>
<dbReference type="InterPro" id="IPR007110">
    <property type="entry name" value="Ig-like_dom"/>
</dbReference>
<evidence type="ECO:0000313" key="3">
    <source>
        <dbReference type="Proteomes" id="UP000472273"/>
    </source>
</evidence>
<dbReference type="SUPFAM" id="SSF48726">
    <property type="entry name" value="Immunoglobulin"/>
    <property type="match status" value="1"/>
</dbReference>
<keyword evidence="3" id="KW-1185">Reference proteome</keyword>
<dbReference type="Pfam" id="PF07686">
    <property type="entry name" value="V-set"/>
    <property type="match status" value="1"/>
</dbReference>
<protein>
    <recommendedName>
        <fullName evidence="1">Ig-like domain-containing protein</fullName>
    </recommendedName>
</protein>
<accession>A0A670ZQ94</accession>
<dbReference type="InterPro" id="IPR013783">
    <property type="entry name" value="Ig-like_fold"/>
</dbReference>
<reference evidence="2" key="2">
    <citation type="submission" date="2025-09" db="UniProtKB">
        <authorList>
            <consortium name="Ensembl"/>
        </authorList>
    </citation>
    <scope>IDENTIFICATION</scope>
</reference>
<reference evidence="2" key="1">
    <citation type="submission" date="2025-08" db="UniProtKB">
        <authorList>
            <consortium name="Ensembl"/>
        </authorList>
    </citation>
    <scope>IDENTIFICATION</scope>
</reference>
<dbReference type="SMART" id="SM00406">
    <property type="entry name" value="IGv"/>
    <property type="match status" value="1"/>
</dbReference>
<dbReference type="Gene3D" id="2.60.40.10">
    <property type="entry name" value="Immunoglobulins"/>
    <property type="match status" value="1"/>
</dbReference>
<dbReference type="InterPro" id="IPR013106">
    <property type="entry name" value="Ig_V-set"/>
</dbReference>
<name>A0A670ZQ94_PSETE</name>
<dbReference type="InterPro" id="IPR050150">
    <property type="entry name" value="IgV_Light_Chain"/>
</dbReference>
<organism evidence="2 3">
    <name type="scientific">Pseudonaja textilis</name>
    <name type="common">Eastern brown snake</name>
    <dbReference type="NCBI Taxonomy" id="8673"/>
    <lineage>
        <taxon>Eukaryota</taxon>
        <taxon>Metazoa</taxon>
        <taxon>Chordata</taxon>
        <taxon>Craniata</taxon>
        <taxon>Vertebrata</taxon>
        <taxon>Euteleostomi</taxon>
        <taxon>Lepidosauria</taxon>
        <taxon>Squamata</taxon>
        <taxon>Bifurcata</taxon>
        <taxon>Unidentata</taxon>
        <taxon>Episquamata</taxon>
        <taxon>Toxicofera</taxon>
        <taxon>Serpentes</taxon>
        <taxon>Colubroidea</taxon>
        <taxon>Elapidae</taxon>
        <taxon>Hydrophiinae</taxon>
        <taxon>Pseudonaja</taxon>
    </lineage>
</organism>
<evidence type="ECO:0000313" key="2">
    <source>
        <dbReference type="Ensembl" id="ENSPTXP00000024932.1"/>
    </source>
</evidence>
<dbReference type="PANTHER" id="PTHR23267">
    <property type="entry name" value="IMMUNOGLOBULIN LIGHT CHAIN"/>
    <property type="match status" value="1"/>
</dbReference>